<dbReference type="PIRSF" id="PIRSF016487">
    <property type="entry name" value="CYTH_UCP016487"/>
    <property type="match status" value="1"/>
</dbReference>
<evidence type="ECO:0000256" key="1">
    <source>
        <dbReference type="PIRSR" id="PIRSR016487-1"/>
    </source>
</evidence>
<name>A0AAW3MVL2_9BURK</name>
<dbReference type="SUPFAM" id="SSF55154">
    <property type="entry name" value="CYTH-like phosphatases"/>
    <property type="match status" value="1"/>
</dbReference>
<evidence type="ECO:0000313" key="4">
    <source>
        <dbReference type="Proteomes" id="UP000056453"/>
    </source>
</evidence>
<sequence>MAKEIERRFLLRLPSILDGRKGRFMIQGYLSFKPVTTRVRLIPESGEAFLTLKGPRVGIECDEFEYPIPYEDGRQLLALCGSQIVEKTRYEVVENGYTFEVDVVQGRHDGLFLVELELKDPAANVHIPDWVGEEVSGDYRYSNANLAVCDRIVATTTGHEFFVSNIAACKLVNQ</sequence>
<gene>
    <name evidence="3" type="ORF">WJ96_05250</name>
</gene>
<dbReference type="EMBL" id="LPBJ01000047">
    <property type="protein sequence ID" value="KVP97978.1"/>
    <property type="molecule type" value="Genomic_DNA"/>
</dbReference>
<dbReference type="InterPro" id="IPR033469">
    <property type="entry name" value="CYTH-like_dom_sf"/>
</dbReference>
<dbReference type="Pfam" id="PF01928">
    <property type="entry name" value="CYTH"/>
    <property type="match status" value="1"/>
</dbReference>
<feature type="active site" description="Proton acceptor" evidence="1">
    <location>
        <position position="29"/>
    </location>
</feature>
<organism evidence="3 4">
    <name type="scientific">Burkholderia ubonensis</name>
    <dbReference type="NCBI Taxonomy" id="101571"/>
    <lineage>
        <taxon>Bacteria</taxon>
        <taxon>Pseudomonadati</taxon>
        <taxon>Pseudomonadota</taxon>
        <taxon>Betaproteobacteria</taxon>
        <taxon>Burkholderiales</taxon>
        <taxon>Burkholderiaceae</taxon>
        <taxon>Burkholderia</taxon>
        <taxon>Burkholderia cepacia complex</taxon>
    </lineage>
</organism>
<dbReference type="Proteomes" id="UP000056453">
    <property type="component" value="Unassembled WGS sequence"/>
</dbReference>
<dbReference type="InterPro" id="IPR023577">
    <property type="entry name" value="CYTH_domain"/>
</dbReference>
<accession>A0AAW3MVL2</accession>
<reference evidence="3 4" key="1">
    <citation type="submission" date="2015-11" db="EMBL/GenBank/DDBJ databases">
        <title>Expanding the genomic diversity of Burkholderia species for the development of highly accurate diagnostics.</title>
        <authorList>
            <person name="Sahl J."/>
            <person name="Keim P."/>
            <person name="Wagner D."/>
        </authorList>
    </citation>
    <scope>NUCLEOTIDE SEQUENCE [LARGE SCALE GENOMIC DNA]</scope>
    <source>
        <strain evidence="3 4">MSMB1808WGS</strain>
    </source>
</reference>
<dbReference type="CDD" id="cd07891">
    <property type="entry name" value="CYTH-like_CthTTM-like_1"/>
    <property type="match status" value="1"/>
</dbReference>
<dbReference type="AlphaFoldDB" id="A0AAW3MVL2"/>
<dbReference type="PANTHER" id="PTHR40114">
    <property type="entry name" value="SLR0698 PROTEIN"/>
    <property type="match status" value="1"/>
</dbReference>
<evidence type="ECO:0000259" key="2">
    <source>
        <dbReference type="SMART" id="SM01118"/>
    </source>
</evidence>
<protein>
    <recommendedName>
        <fullName evidence="2">CYTH domain-containing protein</fullName>
    </recommendedName>
</protein>
<dbReference type="InterPro" id="IPR012042">
    <property type="entry name" value="NeuTTM/CthTTM-like"/>
</dbReference>
<feature type="domain" description="CYTH" evidence="2">
    <location>
        <begin position="2"/>
        <end position="148"/>
    </location>
</feature>
<comment type="caution">
    <text evidence="3">The sequence shown here is derived from an EMBL/GenBank/DDBJ whole genome shotgun (WGS) entry which is preliminary data.</text>
</comment>
<evidence type="ECO:0000313" key="3">
    <source>
        <dbReference type="EMBL" id="KVP97978.1"/>
    </source>
</evidence>
<dbReference type="RefSeq" id="WP_059954085.1">
    <property type="nucleotide sequence ID" value="NZ_LPBJ01000047.1"/>
</dbReference>
<dbReference type="SMART" id="SM01118">
    <property type="entry name" value="CYTH"/>
    <property type="match status" value="1"/>
</dbReference>
<dbReference type="Gene3D" id="2.40.320.10">
    <property type="entry name" value="Hypothetical Protein Pfu-838710-001"/>
    <property type="match status" value="1"/>
</dbReference>
<dbReference type="PANTHER" id="PTHR40114:SF1">
    <property type="entry name" value="SLR0698 PROTEIN"/>
    <property type="match status" value="1"/>
</dbReference>
<keyword evidence="4" id="KW-1185">Reference proteome</keyword>
<proteinExistence type="predicted"/>